<dbReference type="SUPFAM" id="SSF54631">
    <property type="entry name" value="CBS-domain pair"/>
    <property type="match status" value="1"/>
</dbReference>
<dbReference type="PROSITE" id="PS51371">
    <property type="entry name" value="CBS"/>
    <property type="match status" value="2"/>
</dbReference>
<proteinExistence type="predicted"/>
<reference evidence="3" key="2">
    <citation type="submission" date="2021-04" db="EMBL/GenBank/DDBJ databases">
        <authorList>
            <person name="Dong X."/>
        </authorList>
    </citation>
    <scope>NUCLEOTIDE SEQUENCE</scope>
    <source>
        <strain evidence="3">ZWT</strain>
    </source>
</reference>
<dbReference type="Pfam" id="PF03448">
    <property type="entry name" value="MgtE_N"/>
    <property type="match status" value="1"/>
</dbReference>
<protein>
    <submittedName>
        <fullName evidence="3">Magnesium transporter</fullName>
    </submittedName>
</protein>
<dbReference type="InterPro" id="IPR006669">
    <property type="entry name" value="MgtE_transporter"/>
</dbReference>
<dbReference type="SUPFAM" id="SSF158791">
    <property type="entry name" value="MgtE N-terminal domain-like"/>
    <property type="match status" value="1"/>
</dbReference>
<keyword evidence="4" id="KW-1185">Reference proteome</keyword>
<feature type="domain" description="CBS" evidence="2">
    <location>
        <begin position="293"/>
        <end position="355"/>
    </location>
</feature>
<reference evidence="3" key="1">
    <citation type="journal article" date="2021" name="mSystems">
        <title>Bacteria and Archaea Synergistically Convert Glycine Betaine to Biogenic Methane in the Formosa Cold Seep of the South China Sea.</title>
        <authorList>
            <person name="Li L."/>
            <person name="Zhang W."/>
            <person name="Zhang S."/>
            <person name="Song L."/>
            <person name="Sun Q."/>
            <person name="Zhang H."/>
            <person name="Xiang H."/>
            <person name="Dong X."/>
        </authorList>
    </citation>
    <scope>NUCLEOTIDE SEQUENCE</scope>
    <source>
        <strain evidence="3">ZWT</strain>
    </source>
</reference>
<dbReference type="InterPro" id="IPR038076">
    <property type="entry name" value="MgtE_N_sf"/>
</dbReference>
<evidence type="ECO:0000313" key="3">
    <source>
        <dbReference type="EMBL" id="MCM1990396.1"/>
    </source>
</evidence>
<comment type="caution">
    <text evidence="3">The sequence shown here is derived from an EMBL/GenBank/DDBJ whole genome shotgun (WGS) entry which is preliminary data.</text>
</comment>
<evidence type="ECO:0000313" key="4">
    <source>
        <dbReference type="Proteomes" id="UP001056429"/>
    </source>
</evidence>
<dbReference type="PANTHER" id="PTHR43773">
    <property type="entry name" value="MAGNESIUM TRANSPORTER MGTE"/>
    <property type="match status" value="1"/>
</dbReference>
<dbReference type="SMART" id="SM00924">
    <property type="entry name" value="MgtE_N"/>
    <property type="match status" value="1"/>
</dbReference>
<dbReference type="CDD" id="cd04606">
    <property type="entry name" value="CBS_pair_Mg_transporter"/>
    <property type="match status" value="1"/>
</dbReference>
<accession>A0A9J6P1Y6</accession>
<dbReference type="Pfam" id="PF05239">
    <property type="entry name" value="PRC"/>
    <property type="match status" value="1"/>
</dbReference>
<dbReference type="RefSeq" id="WP_250859433.1">
    <property type="nucleotide sequence ID" value="NZ_JAGSOJ010000002.1"/>
</dbReference>
<dbReference type="EMBL" id="JAGSOJ010000002">
    <property type="protein sequence ID" value="MCM1990396.1"/>
    <property type="molecule type" value="Genomic_DNA"/>
</dbReference>
<dbReference type="AlphaFoldDB" id="A0A9J6P1Y6"/>
<dbReference type="InterPro" id="IPR006668">
    <property type="entry name" value="Mg_transptr_MgtE_intracell_dom"/>
</dbReference>
<evidence type="ECO:0000259" key="2">
    <source>
        <dbReference type="PROSITE" id="PS51371"/>
    </source>
</evidence>
<sequence>MNKLTNFHLKSILNKKVYDEFDEVIGYLIDIYVSTDEGYPRAIGYKIKNEREVVNCEFKSIDFYGTVDKIEIKIKGVREIIPRSYTYLLSKNLLNRKIVDLNGKKVVHVDDLSLAIIAGEIRVLAVESGIDSKVRGKKVRKLYSWIYKLFSENKKDNIVLWDSVESLEIGEGGLKVAYAYDKLKNLHPADLADILEDLDSDYRNRILENLDIDLASDILEEIEPEIQVDILKNIDDVKAQEILEIMPNDEIADILEEVDEETAEEILMGFEKEDQEEVRSLMRYEDDVIGSIMNKDFIAFNMDLKVSEVIEILKGSNPEEEVCYFIFIIDENGRLLGEVSLRELLLSSKECNIKEIMNKDIKIAKDTDSIDVAVELVIKYSMNTLPIVDEAERLCGIVIVNDVVEEVLSSSWKKKLKRSAQA</sequence>
<dbReference type="InterPro" id="IPR046342">
    <property type="entry name" value="CBS_dom_sf"/>
</dbReference>
<name>A0A9J6P1Y6_9CLOT</name>
<dbReference type="GO" id="GO:0016020">
    <property type="term" value="C:membrane"/>
    <property type="evidence" value="ECO:0007669"/>
    <property type="project" value="InterPro"/>
</dbReference>
<dbReference type="InterPro" id="IPR027275">
    <property type="entry name" value="PRC-brl_dom"/>
</dbReference>
<dbReference type="Pfam" id="PF00571">
    <property type="entry name" value="CBS"/>
    <property type="match status" value="2"/>
</dbReference>
<dbReference type="InterPro" id="IPR000644">
    <property type="entry name" value="CBS_dom"/>
</dbReference>
<organism evidence="3 4">
    <name type="scientific">Oceanirhabdus seepicola</name>
    <dbReference type="NCBI Taxonomy" id="2828781"/>
    <lineage>
        <taxon>Bacteria</taxon>
        <taxon>Bacillati</taxon>
        <taxon>Bacillota</taxon>
        <taxon>Clostridia</taxon>
        <taxon>Eubacteriales</taxon>
        <taxon>Clostridiaceae</taxon>
        <taxon>Oceanirhabdus</taxon>
    </lineage>
</organism>
<feature type="domain" description="CBS" evidence="2">
    <location>
        <begin position="357"/>
        <end position="416"/>
    </location>
</feature>
<dbReference type="Gene3D" id="1.25.60.10">
    <property type="entry name" value="MgtE N-terminal domain-like"/>
    <property type="match status" value="1"/>
</dbReference>
<dbReference type="PANTHER" id="PTHR43773:SF1">
    <property type="entry name" value="MAGNESIUM TRANSPORTER MGTE"/>
    <property type="match status" value="1"/>
</dbReference>
<evidence type="ECO:0000256" key="1">
    <source>
        <dbReference type="PROSITE-ProRule" id="PRU00703"/>
    </source>
</evidence>
<dbReference type="GO" id="GO:0015095">
    <property type="term" value="F:magnesium ion transmembrane transporter activity"/>
    <property type="evidence" value="ECO:0007669"/>
    <property type="project" value="InterPro"/>
</dbReference>
<dbReference type="Gene3D" id="3.10.580.10">
    <property type="entry name" value="CBS-domain"/>
    <property type="match status" value="1"/>
</dbReference>
<dbReference type="Proteomes" id="UP001056429">
    <property type="component" value="Unassembled WGS sequence"/>
</dbReference>
<keyword evidence="1" id="KW-0129">CBS domain</keyword>
<gene>
    <name evidence="3" type="ORF">KDK92_11675</name>
</gene>